<evidence type="ECO:0000256" key="1">
    <source>
        <dbReference type="PIRSR" id="PIRSR640198-1"/>
    </source>
</evidence>
<dbReference type="InterPro" id="IPR036390">
    <property type="entry name" value="WH_DNA-bd_sf"/>
</dbReference>
<dbReference type="SUPFAM" id="SSF46785">
    <property type="entry name" value="Winged helix' DNA-binding domain"/>
    <property type="match status" value="1"/>
</dbReference>
<dbReference type="Pfam" id="PF02661">
    <property type="entry name" value="Fic"/>
    <property type="match status" value="1"/>
</dbReference>
<comment type="caution">
    <text evidence="4">The sequence shown here is derived from an EMBL/GenBank/DDBJ whole genome shotgun (WGS) entry which is preliminary data.</text>
</comment>
<evidence type="ECO:0000259" key="3">
    <source>
        <dbReference type="PROSITE" id="PS51459"/>
    </source>
</evidence>
<organism evidence="4 5">
    <name type="scientific">Candidatus Uhrbacteria bacterium GW2011_GWA2_53_10</name>
    <dbReference type="NCBI Taxonomy" id="1618980"/>
    <lineage>
        <taxon>Bacteria</taxon>
        <taxon>Candidatus Uhriibacteriota</taxon>
    </lineage>
</organism>
<reference evidence="4 5" key="1">
    <citation type="journal article" date="2015" name="Nature">
        <title>rRNA introns, odd ribosomes, and small enigmatic genomes across a large radiation of phyla.</title>
        <authorList>
            <person name="Brown C.T."/>
            <person name="Hug L.A."/>
            <person name="Thomas B.C."/>
            <person name="Sharon I."/>
            <person name="Castelle C.J."/>
            <person name="Singh A."/>
            <person name="Wilkins M.J."/>
            <person name="Williams K.H."/>
            <person name="Banfield J.F."/>
        </authorList>
    </citation>
    <scope>NUCLEOTIDE SEQUENCE [LARGE SCALE GENOMIC DNA]</scope>
</reference>
<dbReference type="PANTHER" id="PTHR13504">
    <property type="entry name" value="FIDO DOMAIN-CONTAINING PROTEIN DDB_G0283145"/>
    <property type="match status" value="1"/>
</dbReference>
<keyword evidence="2" id="KW-0547">Nucleotide-binding</keyword>
<feature type="active site" evidence="1">
    <location>
        <position position="102"/>
    </location>
</feature>
<dbReference type="Gene3D" id="1.10.3290.10">
    <property type="entry name" value="Fido-like domain"/>
    <property type="match status" value="1"/>
</dbReference>
<dbReference type="PANTHER" id="PTHR13504:SF38">
    <property type="entry name" value="FIDO DOMAIN-CONTAINING PROTEIN"/>
    <property type="match status" value="1"/>
</dbReference>
<feature type="binding site" evidence="2">
    <location>
        <begin position="106"/>
        <end position="113"/>
    </location>
    <ligand>
        <name>ATP</name>
        <dbReference type="ChEBI" id="CHEBI:30616"/>
    </ligand>
</feature>
<dbReference type="EMBL" id="LCRI01000006">
    <property type="protein sequence ID" value="KKW33077.1"/>
    <property type="molecule type" value="Genomic_DNA"/>
</dbReference>
<dbReference type="GO" id="GO:0005524">
    <property type="term" value="F:ATP binding"/>
    <property type="evidence" value="ECO:0007669"/>
    <property type="project" value="UniProtKB-KW"/>
</dbReference>
<dbReference type="SUPFAM" id="SSF140931">
    <property type="entry name" value="Fic-like"/>
    <property type="match status" value="1"/>
</dbReference>
<accession>A0A0G1ZXC3</accession>
<evidence type="ECO:0000313" key="4">
    <source>
        <dbReference type="EMBL" id="KKW33077.1"/>
    </source>
</evidence>
<keyword evidence="2" id="KW-0067">ATP-binding</keyword>
<name>A0A0G1ZXC3_9BACT</name>
<dbReference type="Proteomes" id="UP000034711">
    <property type="component" value="Unassembled WGS sequence"/>
</dbReference>
<dbReference type="AlphaFoldDB" id="A0A0G1ZXC3"/>
<dbReference type="InterPro" id="IPR040198">
    <property type="entry name" value="Fido_containing"/>
</dbReference>
<evidence type="ECO:0000313" key="5">
    <source>
        <dbReference type="Proteomes" id="UP000034711"/>
    </source>
</evidence>
<feature type="domain" description="Fido" evidence="3">
    <location>
        <begin position="11"/>
        <end position="164"/>
    </location>
</feature>
<dbReference type="InterPro" id="IPR036597">
    <property type="entry name" value="Fido-like_dom_sf"/>
</dbReference>
<protein>
    <recommendedName>
        <fullName evidence="3">Fido domain-containing protein</fullName>
    </recommendedName>
</protein>
<sequence>MNTGGELLTSISDLKREERQRLISKGIMDEAIASSQLEGADTGREYARKMLREGIKPRNQADRMILNNHNLLTDKLPIWLRSQTTREKRTSSMLHFWIGYLHPFTDGNGRLARVIFYWYLLKKNYWAFAYLPLSACIKRSKKAYTMAYVYTEQDEADLTYFLSYQFKKIREASAGFQEYLARLRKSNIEMARGARIKLNLNERQIQLVRYLSGNKDYYTSIKTHTSVHAISRVTAISDLKKLREKGYLIKKRVGRNTYYYGTEKIESLFSH</sequence>
<dbReference type="PROSITE" id="PS51459">
    <property type="entry name" value="FIDO"/>
    <property type="match status" value="1"/>
</dbReference>
<gene>
    <name evidence="4" type="ORF">UY77_C0006G0014</name>
</gene>
<evidence type="ECO:0000256" key="2">
    <source>
        <dbReference type="PIRSR" id="PIRSR640198-2"/>
    </source>
</evidence>
<dbReference type="InterPro" id="IPR003812">
    <property type="entry name" value="Fido"/>
</dbReference>
<proteinExistence type="predicted"/>